<organism evidence="22 23">
    <name type="scientific">Limnobaculum parvum</name>
    <dbReference type="NCBI Taxonomy" id="2172103"/>
    <lineage>
        <taxon>Bacteria</taxon>
        <taxon>Pseudomonadati</taxon>
        <taxon>Pseudomonadota</taxon>
        <taxon>Gammaproteobacteria</taxon>
        <taxon>Enterobacterales</taxon>
        <taxon>Budviciaceae</taxon>
        <taxon>Limnobaculum</taxon>
    </lineage>
</organism>
<evidence type="ECO:0000313" key="23">
    <source>
        <dbReference type="Proteomes" id="UP000244908"/>
    </source>
</evidence>
<sequence length="500" mass="53335">MTDHQQKRNIISLPHSVFSADWVRENEKQGARQIGVSLYQLMERAGESAFLLCRKLYPDARHWLILCGHGNNGGDGYVIGCYARQCGIEVTLVGCGDEFTLPPEARQAREHWSNNYGPVLPENTAWPEHCDLIVDGLLGPGIQSEPREPYASLIHKANQYSAPIVALDIPSGLNANTGSASGAVIQASQTLTFVALKSGLLTGHARNVTGTLYYDALGLSDWVMEQNSSIQRVTVTNLKQWIKPRSPCSHKGDHGKLLVIGGDIGTGGAIRMAAEAALRTGSGLVRVLTRAEHIAPILAARPELMVQELTAEHLDTGIAWADAIAIGPGLGTSEWAKAAIKQVSASEKIMLWDADALNLLAISPDKRQNRIITPHPGEAARLLQCQIQQIENDRLLSARKLAERYGGVVVLKGAGTVIADENHHLAIADVGNAGMASGGMGDVLSGIIASLCGQGLSPFDAACAGCVIHGGAADIVAWRQGERGMIATDLLREIPTLVNP</sequence>
<comment type="function">
    <text evidence="17">Catalyzes the dehydration of the S-form of NAD(P)HX at the expense of ADP, which is converted to AMP. Together with NAD(P)HX epimerase, which catalyzes the epimerization of the S- and R-forms, the enzyme allows the repair of both epimers of NAD(P)HX, a damaged form of NAD(P)H that is a result of enzymatic or heat-dependent hydration.</text>
</comment>
<dbReference type="Proteomes" id="UP000244908">
    <property type="component" value="Chromosome"/>
</dbReference>
<dbReference type="EC" id="5.1.99.6" evidence="19"/>
<evidence type="ECO:0000313" key="22">
    <source>
        <dbReference type="EMBL" id="AWH89185.1"/>
    </source>
</evidence>
<accession>A0A2Y9TZR5</accession>
<comment type="similarity">
    <text evidence="18">Belongs to the NnrE/AIBP family.</text>
</comment>
<feature type="binding site" evidence="18">
    <location>
        <begin position="71"/>
        <end position="75"/>
    </location>
    <ligand>
        <name>(6S)-NADPHX</name>
        <dbReference type="ChEBI" id="CHEBI:64076"/>
    </ligand>
</feature>
<evidence type="ECO:0000256" key="1">
    <source>
        <dbReference type="ARBA" id="ARBA00000013"/>
    </source>
</evidence>
<dbReference type="InterPro" id="IPR004443">
    <property type="entry name" value="YjeF_N_dom"/>
</dbReference>
<evidence type="ECO:0000256" key="4">
    <source>
        <dbReference type="ARBA" id="ARBA00009524"/>
    </source>
</evidence>
<feature type="binding site" evidence="18">
    <location>
        <position position="171"/>
    </location>
    <ligand>
        <name>K(+)</name>
        <dbReference type="ChEBI" id="CHEBI:29103"/>
    </ligand>
</feature>
<comment type="catalytic activity">
    <reaction evidence="2 18 19">
        <text>(6R)-NADPHX = (6S)-NADPHX</text>
        <dbReference type="Rhea" id="RHEA:32227"/>
        <dbReference type="ChEBI" id="CHEBI:64076"/>
        <dbReference type="ChEBI" id="CHEBI:64077"/>
        <dbReference type="EC" id="5.1.99.6"/>
    </reaction>
</comment>
<feature type="binding site" evidence="17">
    <location>
        <position position="441"/>
    </location>
    <ligand>
        <name>AMP</name>
        <dbReference type="ChEBI" id="CHEBI:456215"/>
    </ligand>
</feature>
<dbReference type="InterPro" id="IPR017953">
    <property type="entry name" value="Carbohydrate_kinase_pred_CS"/>
</dbReference>
<dbReference type="FunFam" id="3.40.50.10260:FF:000003">
    <property type="entry name" value="Multifunctional fusion protein"/>
    <property type="match status" value="1"/>
</dbReference>
<dbReference type="PROSITE" id="PS51383">
    <property type="entry name" value="YJEF_C_3"/>
    <property type="match status" value="1"/>
</dbReference>
<dbReference type="NCBIfam" id="NF007856">
    <property type="entry name" value="PRK10565.1"/>
    <property type="match status" value="1"/>
</dbReference>
<comment type="catalytic activity">
    <reaction evidence="15 17 19">
        <text>(6S)-NADHX + ADP = AMP + phosphate + NADH + H(+)</text>
        <dbReference type="Rhea" id="RHEA:32223"/>
        <dbReference type="ChEBI" id="CHEBI:15378"/>
        <dbReference type="ChEBI" id="CHEBI:43474"/>
        <dbReference type="ChEBI" id="CHEBI:57945"/>
        <dbReference type="ChEBI" id="CHEBI:64074"/>
        <dbReference type="ChEBI" id="CHEBI:456215"/>
        <dbReference type="ChEBI" id="CHEBI:456216"/>
        <dbReference type="EC" id="4.2.1.136"/>
    </reaction>
</comment>
<dbReference type="InterPro" id="IPR036652">
    <property type="entry name" value="YjeF_N_dom_sf"/>
</dbReference>
<feature type="binding site" evidence="17">
    <location>
        <position position="375"/>
    </location>
    <ligand>
        <name>(6S)-NADPHX</name>
        <dbReference type="ChEBI" id="CHEBI:64076"/>
    </ligand>
</feature>
<comment type="cofactor">
    <cofactor evidence="17">
        <name>Mg(2+)</name>
        <dbReference type="ChEBI" id="CHEBI:18420"/>
    </cofactor>
</comment>
<keyword evidence="6 17" id="KW-0547">Nucleotide-binding</keyword>
<evidence type="ECO:0000256" key="19">
    <source>
        <dbReference type="PIRNR" id="PIRNR017184"/>
    </source>
</evidence>
<dbReference type="InterPro" id="IPR030677">
    <property type="entry name" value="Nnr"/>
</dbReference>
<dbReference type="GO" id="GO:0052856">
    <property type="term" value="F:NAD(P)HX epimerase activity"/>
    <property type="evidence" value="ECO:0007669"/>
    <property type="project" value="UniProtKB-UniRule"/>
</dbReference>
<evidence type="ECO:0000256" key="3">
    <source>
        <dbReference type="ARBA" id="ARBA00006001"/>
    </source>
</evidence>
<dbReference type="NCBIfam" id="TIGR00197">
    <property type="entry name" value="yjeF_nterm"/>
    <property type="match status" value="1"/>
</dbReference>
<keyword evidence="23" id="KW-1185">Reference proteome</keyword>
<dbReference type="RefSeq" id="WP_108901236.1">
    <property type="nucleotide sequence ID" value="NZ_CP029185.2"/>
</dbReference>
<dbReference type="OrthoDB" id="9806925at2"/>
<feature type="binding site" evidence="17">
    <location>
        <begin position="412"/>
        <end position="416"/>
    </location>
    <ligand>
        <name>AMP</name>
        <dbReference type="ChEBI" id="CHEBI:456215"/>
    </ligand>
</feature>
<evidence type="ECO:0000256" key="6">
    <source>
        <dbReference type="ARBA" id="ARBA00022741"/>
    </source>
</evidence>
<evidence type="ECO:0000256" key="18">
    <source>
        <dbReference type="HAMAP-Rule" id="MF_01966"/>
    </source>
</evidence>
<evidence type="ECO:0000256" key="5">
    <source>
        <dbReference type="ARBA" id="ARBA00022723"/>
    </source>
</evidence>
<feature type="domain" description="YjeF N-terminal" evidence="21">
    <location>
        <begin position="23"/>
        <end position="225"/>
    </location>
</feature>
<feature type="binding site" evidence="18">
    <location>
        <position position="150"/>
    </location>
    <ligand>
        <name>(6S)-NADPHX</name>
        <dbReference type="ChEBI" id="CHEBI:64076"/>
    </ligand>
</feature>
<dbReference type="EMBL" id="CP029185">
    <property type="protein sequence ID" value="AWH89185.1"/>
    <property type="molecule type" value="Genomic_DNA"/>
</dbReference>
<evidence type="ECO:0000256" key="2">
    <source>
        <dbReference type="ARBA" id="ARBA00000909"/>
    </source>
</evidence>
<dbReference type="NCBIfam" id="TIGR00196">
    <property type="entry name" value="yjeF_cterm"/>
    <property type="match status" value="1"/>
</dbReference>
<dbReference type="PANTHER" id="PTHR12592">
    <property type="entry name" value="ATP-DEPENDENT (S)-NAD(P)H-HYDRATE DEHYDRATASE FAMILY MEMBER"/>
    <property type="match status" value="1"/>
</dbReference>
<dbReference type="SUPFAM" id="SSF64153">
    <property type="entry name" value="YjeF N-terminal domain-like"/>
    <property type="match status" value="1"/>
</dbReference>
<dbReference type="InterPro" id="IPR000631">
    <property type="entry name" value="CARKD"/>
</dbReference>
<dbReference type="PROSITE" id="PS01050">
    <property type="entry name" value="YJEF_C_2"/>
    <property type="match status" value="1"/>
</dbReference>
<evidence type="ECO:0000256" key="10">
    <source>
        <dbReference type="ARBA" id="ARBA00023027"/>
    </source>
</evidence>
<comment type="similarity">
    <text evidence="3 19">In the N-terminal section; belongs to the NnrE/AIBP family.</text>
</comment>
<dbReference type="HAMAP" id="MF_01966">
    <property type="entry name" value="NADHX_epimerase"/>
    <property type="match status" value="1"/>
</dbReference>
<reference evidence="22 23" key="1">
    <citation type="journal article" date="2019" name="Int. J. Syst. Evol. Microbiol.">
        <title>Limnobaculum parvum gen. nov., sp. nov., isolated from a freshwater lake.</title>
        <authorList>
            <person name="Baek C."/>
            <person name="Shin S.K."/>
            <person name="Yi H."/>
        </authorList>
    </citation>
    <scope>NUCLEOTIDE SEQUENCE [LARGE SCALE GENOMIC DNA]</scope>
    <source>
        <strain evidence="22 23">HYN0051</strain>
    </source>
</reference>
<gene>
    <name evidence="17" type="primary">nnrD</name>
    <name evidence="18" type="synonym">nnrE</name>
    <name evidence="22" type="ORF">HYN51_11875</name>
</gene>
<evidence type="ECO:0000256" key="8">
    <source>
        <dbReference type="ARBA" id="ARBA00022857"/>
    </source>
</evidence>
<evidence type="ECO:0000256" key="14">
    <source>
        <dbReference type="ARBA" id="ARBA00025153"/>
    </source>
</evidence>
<dbReference type="PIRSF" id="PIRSF017184">
    <property type="entry name" value="Nnr"/>
    <property type="match status" value="1"/>
</dbReference>
<dbReference type="Gene3D" id="3.40.1190.20">
    <property type="match status" value="1"/>
</dbReference>
<dbReference type="GO" id="GO:0046872">
    <property type="term" value="F:metal ion binding"/>
    <property type="evidence" value="ECO:0007669"/>
    <property type="project" value="UniProtKB-UniRule"/>
</dbReference>
<dbReference type="Pfam" id="PF03853">
    <property type="entry name" value="YjeF_N"/>
    <property type="match status" value="1"/>
</dbReference>
<dbReference type="PANTHER" id="PTHR12592:SF0">
    <property type="entry name" value="ATP-DEPENDENT (S)-NAD(P)H-HYDRATE DEHYDRATASE"/>
    <property type="match status" value="1"/>
</dbReference>
<dbReference type="GO" id="GO:0046496">
    <property type="term" value="P:nicotinamide nucleotide metabolic process"/>
    <property type="evidence" value="ECO:0007669"/>
    <property type="project" value="UniProtKB-UniRule"/>
</dbReference>
<dbReference type="Gene3D" id="3.40.50.10260">
    <property type="entry name" value="YjeF N-terminal domain"/>
    <property type="match status" value="1"/>
</dbReference>
<dbReference type="EC" id="4.2.1.136" evidence="19"/>
<keyword evidence="11 18" id="KW-0413">Isomerase</keyword>
<evidence type="ECO:0000256" key="13">
    <source>
        <dbReference type="ARBA" id="ARBA00023268"/>
    </source>
</evidence>
<feature type="domain" description="YjeF C-terminal" evidence="20">
    <location>
        <begin position="234"/>
        <end position="500"/>
    </location>
</feature>
<keyword evidence="7 17" id="KW-0067">ATP-binding</keyword>
<dbReference type="GO" id="GO:0052855">
    <property type="term" value="F:ADP-dependent NAD(P)H-hydrate dehydratase activity"/>
    <property type="evidence" value="ECO:0007669"/>
    <property type="project" value="UniProtKB-UniRule"/>
</dbReference>
<comment type="cofactor">
    <cofactor evidence="18 19">
        <name>K(+)</name>
        <dbReference type="ChEBI" id="CHEBI:29103"/>
    </cofactor>
    <text evidence="18 19">Binds 1 potassium ion per subunit.</text>
</comment>
<keyword evidence="8 17" id="KW-0521">NADP</keyword>
<dbReference type="CDD" id="cd01171">
    <property type="entry name" value="YXKO-related"/>
    <property type="match status" value="1"/>
</dbReference>
<evidence type="ECO:0000256" key="17">
    <source>
        <dbReference type="HAMAP-Rule" id="MF_01965"/>
    </source>
</evidence>
<evidence type="ECO:0000256" key="7">
    <source>
        <dbReference type="ARBA" id="ARBA00022840"/>
    </source>
</evidence>
<dbReference type="GO" id="GO:0005524">
    <property type="term" value="F:ATP binding"/>
    <property type="evidence" value="ECO:0007669"/>
    <property type="project" value="UniProtKB-UniRule"/>
</dbReference>
<comment type="subunit">
    <text evidence="17">Homotetramer.</text>
</comment>
<feature type="binding site" evidence="18">
    <location>
        <position position="168"/>
    </location>
    <ligand>
        <name>(6S)-NADPHX</name>
        <dbReference type="ChEBI" id="CHEBI:64076"/>
    </ligand>
</feature>
<evidence type="ECO:0000259" key="20">
    <source>
        <dbReference type="PROSITE" id="PS51383"/>
    </source>
</evidence>
<protein>
    <recommendedName>
        <fullName evidence="19">Bifunctional NAD(P)H-hydrate repair enzyme</fullName>
    </recommendedName>
    <alternativeName>
        <fullName evidence="19">Nicotinamide nucleotide repair protein</fullName>
    </alternativeName>
    <domain>
        <recommendedName>
            <fullName evidence="19">ADP-dependent (S)-NAD(P)H-hydrate dehydratase</fullName>
            <ecNumber evidence="19">4.2.1.136</ecNumber>
        </recommendedName>
        <alternativeName>
            <fullName evidence="19">ADP-dependent NAD(P)HX dehydratase</fullName>
        </alternativeName>
    </domain>
    <domain>
        <recommendedName>
            <fullName evidence="19">NAD(P)H-hydrate epimerase</fullName>
            <ecNumber evidence="19">5.1.99.6</ecNumber>
        </recommendedName>
    </domain>
</protein>
<keyword evidence="9 18" id="KW-0630">Potassium</keyword>
<name>A0A2Y9TZR5_9GAMM</name>
<comment type="catalytic activity">
    <reaction evidence="1 18 19">
        <text>(6R)-NADHX = (6S)-NADHX</text>
        <dbReference type="Rhea" id="RHEA:32215"/>
        <dbReference type="ChEBI" id="CHEBI:64074"/>
        <dbReference type="ChEBI" id="CHEBI:64075"/>
        <dbReference type="EC" id="5.1.99.6"/>
    </reaction>
</comment>
<feature type="binding site" evidence="18">
    <location>
        <position position="135"/>
    </location>
    <ligand>
        <name>K(+)</name>
        <dbReference type="ChEBI" id="CHEBI:29103"/>
    </ligand>
</feature>
<comment type="catalytic activity">
    <reaction evidence="16 17 19">
        <text>(6S)-NADPHX + ADP = AMP + phosphate + NADPH + H(+)</text>
        <dbReference type="Rhea" id="RHEA:32235"/>
        <dbReference type="ChEBI" id="CHEBI:15378"/>
        <dbReference type="ChEBI" id="CHEBI:43474"/>
        <dbReference type="ChEBI" id="CHEBI:57783"/>
        <dbReference type="ChEBI" id="CHEBI:64076"/>
        <dbReference type="ChEBI" id="CHEBI:456215"/>
        <dbReference type="ChEBI" id="CHEBI:456216"/>
        <dbReference type="EC" id="4.2.1.136"/>
    </reaction>
</comment>
<comment type="similarity">
    <text evidence="17">Belongs to the NnrD/CARKD family.</text>
</comment>
<dbReference type="HAMAP" id="MF_01965">
    <property type="entry name" value="NADHX_dehydratase"/>
    <property type="match status" value="1"/>
</dbReference>
<dbReference type="KEGG" id="lpv:HYN51_11875"/>
<evidence type="ECO:0000256" key="9">
    <source>
        <dbReference type="ARBA" id="ARBA00022958"/>
    </source>
</evidence>
<dbReference type="SUPFAM" id="SSF53613">
    <property type="entry name" value="Ribokinase-like"/>
    <property type="match status" value="1"/>
</dbReference>
<comment type="function">
    <text evidence="18">Catalyzes the epimerization of the S- and R-forms of NAD(P)HX, a damaged form of NAD(P)H that is a result of enzymatic or heat-dependent hydration. This is a prerequisite for the S-specific NAD(P)H-hydrate dehydratase to allow the repair of both epimers of NAD(P)HX.</text>
</comment>
<proteinExistence type="inferred from homology"/>
<dbReference type="AlphaFoldDB" id="A0A2Y9TZR5"/>
<evidence type="ECO:0000256" key="16">
    <source>
        <dbReference type="ARBA" id="ARBA00049209"/>
    </source>
</evidence>
<dbReference type="InterPro" id="IPR029056">
    <property type="entry name" value="Ribokinase-like"/>
</dbReference>
<feature type="binding site" evidence="18">
    <location>
        <position position="72"/>
    </location>
    <ligand>
        <name>K(+)</name>
        <dbReference type="ChEBI" id="CHEBI:29103"/>
    </ligand>
</feature>
<dbReference type="PROSITE" id="PS51385">
    <property type="entry name" value="YJEF_N"/>
    <property type="match status" value="1"/>
</dbReference>
<feature type="binding site" evidence="17">
    <location>
        <position position="269"/>
    </location>
    <ligand>
        <name>(6S)-NADPHX</name>
        <dbReference type="ChEBI" id="CHEBI:64076"/>
    </ligand>
</feature>
<feature type="binding site" evidence="17">
    <location>
        <position position="329"/>
    </location>
    <ligand>
        <name>(6S)-NADPHX</name>
        <dbReference type="ChEBI" id="CHEBI:64076"/>
    </ligand>
</feature>
<feature type="binding site" evidence="18">
    <location>
        <begin position="139"/>
        <end position="145"/>
    </location>
    <ligand>
        <name>(6S)-NADPHX</name>
        <dbReference type="ChEBI" id="CHEBI:64076"/>
    </ligand>
</feature>
<comment type="similarity">
    <text evidence="4 19">In the C-terminal section; belongs to the NnrD/CARKD family.</text>
</comment>
<dbReference type="GO" id="GO:0110051">
    <property type="term" value="P:metabolite repair"/>
    <property type="evidence" value="ECO:0007669"/>
    <property type="project" value="TreeGrafter"/>
</dbReference>
<dbReference type="FunFam" id="3.40.1190.20:FF:000017">
    <property type="entry name" value="Multifunctional fusion protein"/>
    <property type="match status" value="1"/>
</dbReference>
<keyword evidence="5 18" id="KW-0479">Metal-binding</keyword>
<feature type="binding site" evidence="17">
    <location>
        <position position="442"/>
    </location>
    <ligand>
        <name>(6S)-NADPHX</name>
        <dbReference type="ChEBI" id="CHEBI:64076"/>
    </ligand>
</feature>
<keyword evidence="12 17" id="KW-0456">Lyase</keyword>
<comment type="function">
    <text evidence="14 19">Bifunctional enzyme that catalyzes the epimerization of the S- and R-forms of NAD(P)HX and the dehydration of the S-form of NAD(P)HX at the expense of ADP, which is converted to AMP. This allows the repair of both epimers of NAD(P)HX, a damaged form of NAD(P)H that is a result of enzymatic or heat-dependent hydration.</text>
</comment>
<keyword evidence="10 17" id="KW-0520">NAD</keyword>
<dbReference type="Pfam" id="PF01256">
    <property type="entry name" value="Carb_kinase"/>
    <property type="match status" value="1"/>
</dbReference>
<keyword evidence="13" id="KW-0511">Multifunctional enzyme</keyword>
<evidence type="ECO:0000256" key="11">
    <source>
        <dbReference type="ARBA" id="ARBA00023235"/>
    </source>
</evidence>
<evidence type="ECO:0000256" key="15">
    <source>
        <dbReference type="ARBA" id="ARBA00048238"/>
    </source>
</evidence>
<evidence type="ECO:0000259" key="21">
    <source>
        <dbReference type="PROSITE" id="PS51385"/>
    </source>
</evidence>
<evidence type="ECO:0000256" key="12">
    <source>
        <dbReference type="ARBA" id="ARBA00023239"/>
    </source>
</evidence>